<gene>
    <name evidence="2" type="ORF">B0H63DRAFT_467452</name>
</gene>
<dbReference type="Proteomes" id="UP001285441">
    <property type="component" value="Unassembled WGS sequence"/>
</dbReference>
<keyword evidence="3" id="KW-1185">Reference proteome</keyword>
<protein>
    <submittedName>
        <fullName evidence="2">Uncharacterized protein</fullName>
    </submittedName>
</protein>
<reference evidence="2" key="1">
    <citation type="journal article" date="2023" name="Mol. Phylogenet. Evol.">
        <title>Genome-scale phylogeny and comparative genomics of the fungal order Sordariales.</title>
        <authorList>
            <person name="Hensen N."/>
            <person name="Bonometti L."/>
            <person name="Westerberg I."/>
            <person name="Brannstrom I.O."/>
            <person name="Guillou S."/>
            <person name="Cros-Aarteil S."/>
            <person name="Calhoun S."/>
            <person name="Haridas S."/>
            <person name="Kuo A."/>
            <person name="Mondo S."/>
            <person name="Pangilinan J."/>
            <person name="Riley R."/>
            <person name="LaButti K."/>
            <person name="Andreopoulos B."/>
            <person name="Lipzen A."/>
            <person name="Chen C."/>
            <person name="Yan M."/>
            <person name="Daum C."/>
            <person name="Ng V."/>
            <person name="Clum A."/>
            <person name="Steindorff A."/>
            <person name="Ohm R.A."/>
            <person name="Martin F."/>
            <person name="Silar P."/>
            <person name="Natvig D.O."/>
            <person name="Lalanne C."/>
            <person name="Gautier V."/>
            <person name="Ament-Velasquez S.L."/>
            <person name="Kruys A."/>
            <person name="Hutchinson M.I."/>
            <person name="Powell A.J."/>
            <person name="Barry K."/>
            <person name="Miller A.N."/>
            <person name="Grigoriev I.V."/>
            <person name="Debuchy R."/>
            <person name="Gladieux P."/>
            <person name="Hiltunen Thoren M."/>
            <person name="Johannesson H."/>
        </authorList>
    </citation>
    <scope>NUCLEOTIDE SEQUENCE</scope>
    <source>
        <strain evidence="2">CBS 232.78</strain>
    </source>
</reference>
<evidence type="ECO:0000313" key="2">
    <source>
        <dbReference type="EMBL" id="KAK3391197.1"/>
    </source>
</evidence>
<evidence type="ECO:0000313" key="3">
    <source>
        <dbReference type="Proteomes" id="UP001285441"/>
    </source>
</evidence>
<accession>A0AAE0P0S9</accession>
<comment type="caution">
    <text evidence="2">The sequence shown here is derived from an EMBL/GenBank/DDBJ whole genome shotgun (WGS) entry which is preliminary data.</text>
</comment>
<reference evidence="2" key="2">
    <citation type="submission" date="2023-06" db="EMBL/GenBank/DDBJ databases">
        <authorList>
            <consortium name="Lawrence Berkeley National Laboratory"/>
            <person name="Haridas S."/>
            <person name="Hensen N."/>
            <person name="Bonometti L."/>
            <person name="Westerberg I."/>
            <person name="Brannstrom I.O."/>
            <person name="Guillou S."/>
            <person name="Cros-Aarteil S."/>
            <person name="Calhoun S."/>
            <person name="Kuo A."/>
            <person name="Mondo S."/>
            <person name="Pangilinan J."/>
            <person name="Riley R."/>
            <person name="LaButti K."/>
            <person name="Andreopoulos B."/>
            <person name="Lipzen A."/>
            <person name="Chen C."/>
            <person name="Yanf M."/>
            <person name="Daum C."/>
            <person name="Ng V."/>
            <person name="Clum A."/>
            <person name="Steindorff A."/>
            <person name="Ohm R."/>
            <person name="Martin F."/>
            <person name="Silar P."/>
            <person name="Natvig D."/>
            <person name="Lalanne C."/>
            <person name="Gautier V."/>
            <person name="Ament-velasquez S.L."/>
            <person name="Kruys A."/>
            <person name="Hutchinson M.I."/>
            <person name="Powell A.J."/>
            <person name="Barry K."/>
            <person name="Miller A.N."/>
            <person name="Grigoriev I.V."/>
            <person name="Debuchy R."/>
            <person name="Gladieux P."/>
            <person name="Thoren M.H."/>
            <person name="Johannesson H."/>
        </authorList>
    </citation>
    <scope>NUCLEOTIDE SEQUENCE</scope>
    <source>
        <strain evidence="2">CBS 232.78</strain>
    </source>
</reference>
<evidence type="ECO:0000256" key="1">
    <source>
        <dbReference type="SAM" id="SignalP"/>
    </source>
</evidence>
<sequence length="228" mass="23860">MLSRILFSAAAAHLGVATAYPQNTVPASSTIASITSATPPPSAITTAPGLTCTDGSTVLYTKECTYGFPISYCHSDPPPLTCQTGYFPSSIQYGHCEVGQACFPVDADWITTTCAPSGGQTPYLTTTLFSGTLAGGVNTVISMVDCKCADDLWYSWPQTPPYTGGPWCMPFTDCAPGMTTSWSTNEYCMTVTTPSYCSTETALSRPYCACATGLPQYPLAGGSPTTCA</sequence>
<name>A0AAE0P0S9_9PEZI</name>
<dbReference type="EMBL" id="JAULSW010000002">
    <property type="protein sequence ID" value="KAK3391197.1"/>
    <property type="molecule type" value="Genomic_DNA"/>
</dbReference>
<keyword evidence="1" id="KW-0732">Signal</keyword>
<feature type="signal peptide" evidence="1">
    <location>
        <begin position="1"/>
        <end position="19"/>
    </location>
</feature>
<organism evidence="2 3">
    <name type="scientific">Podospora didyma</name>
    <dbReference type="NCBI Taxonomy" id="330526"/>
    <lineage>
        <taxon>Eukaryota</taxon>
        <taxon>Fungi</taxon>
        <taxon>Dikarya</taxon>
        <taxon>Ascomycota</taxon>
        <taxon>Pezizomycotina</taxon>
        <taxon>Sordariomycetes</taxon>
        <taxon>Sordariomycetidae</taxon>
        <taxon>Sordariales</taxon>
        <taxon>Podosporaceae</taxon>
        <taxon>Podospora</taxon>
    </lineage>
</organism>
<proteinExistence type="predicted"/>
<dbReference type="AlphaFoldDB" id="A0AAE0P0S9"/>
<feature type="chain" id="PRO_5041978380" evidence="1">
    <location>
        <begin position="20"/>
        <end position="228"/>
    </location>
</feature>